<accession>A0A8H6EPM6</accession>
<evidence type="ECO:0000313" key="2">
    <source>
        <dbReference type="EMBL" id="KAF5879585.1"/>
    </source>
</evidence>
<feature type="region of interest" description="Disordered" evidence="1">
    <location>
        <begin position="28"/>
        <end position="58"/>
    </location>
</feature>
<evidence type="ECO:0000313" key="3">
    <source>
        <dbReference type="Proteomes" id="UP000531561"/>
    </source>
</evidence>
<dbReference type="AlphaFoldDB" id="A0A8H6EPM6"/>
<comment type="caution">
    <text evidence="2">The sequence shown here is derived from an EMBL/GenBank/DDBJ whole genome shotgun (WGS) entry which is preliminary data.</text>
</comment>
<feature type="compositionally biased region" description="Polar residues" evidence="1">
    <location>
        <begin position="8"/>
        <end position="19"/>
    </location>
</feature>
<sequence length="88" mass="9829">MGEKGENSMVNSSRPSLDSQMELLDVDILSKHPHHTTPHKPSPDTTDRQRCKARNTTPNVIRGHEIQKVDLETPAAKPESRYPKASVC</sequence>
<feature type="compositionally biased region" description="Basic and acidic residues" evidence="1">
    <location>
        <begin position="41"/>
        <end position="50"/>
    </location>
</feature>
<dbReference type="RefSeq" id="XP_037198529.1">
    <property type="nucleotide sequence ID" value="XM_037337163.1"/>
</dbReference>
<name>A0A8H6EPM6_9HELO</name>
<protein>
    <submittedName>
        <fullName evidence="2">Uncharacterized protein</fullName>
    </submittedName>
</protein>
<feature type="region of interest" description="Disordered" evidence="1">
    <location>
        <begin position="1"/>
        <end position="20"/>
    </location>
</feature>
<keyword evidence="3" id="KW-1185">Reference proteome</keyword>
<organism evidence="2 3">
    <name type="scientific">Botrytis fragariae</name>
    <dbReference type="NCBI Taxonomy" id="1964551"/>
    <lineage>
        <taxon>Eukaryota</taxon>
        <taxon>Fungi</taxon>
        <taxon>Dikarya</taxon>
        <taxon>Ascomycota</taxon>
        <taxon>Pezizomycotina</taxon>
        <taxon>Leotiomycetes</taxon>
        <taxon>Helotiales</taxon>
        <taxon>Sclerotiniaceae</taxon>
        <taxon>Botrytis</taxon>
    </lineage>
</organism>
<gene>
    <name evidence="2" type="ORF">Bfra_006792</name>
</gene>
<dbReference type="Proteomes" id="UP000531561">
    <property type="component" value="Unassembled WGS sequence"/>
</dbReference>
<proteinExistence type="predicted"/>
<dbReference type="GeneID" id="59260855"/>
<dbReference type="EMBL" id="JABFCT010000001">
    <property type="protein sequence ID" value="KAF5879585.1"/>
    <property type="molecule type" value="Genomic_DNA"/>
</dbReference>
<feature type="region of interest" description="Disordered" evidence="1">
    <location>
        <begin position="69"/>
        <end position="88"/>
    </location>
</feature>
<reference evidence="2 3" key="1">
    <citation type="journal article" date="2020" name="Phytopathology">
        <title>A high-quality genome resource of Botrytis fragariae, a new and rapidly spreading fungal pathogen causing strawberry gray mold in the U.S.A.</title>
        <authorList>
            <person name="Wu Y."/>
            <person name="Saski C.A."/>
            <person name="Schnabel G."/>
            <person name="Xiao S."/>
            <person name="Hu M."/>
        </authorList>
    </citation>
    <scope>NUCLEOTIDE SEQUENCE [LARGE SCALE GENOMIC DNA]</scope>
    <source>
        <strain evidence="2 3">BVB16</strain>
    </source>
</reference>
<evidence type="ECO:0000256" key="1">
    <source>
        <dbReference type="SAM" id="MobiDB-lite"/>
    </source>
</evidence>